<dbReference type="AlphaFoldDB" id="A0A550I7N4"/>
<dbReference type="Proteomes" id="UP000315131">
    <property type="component" value="Unassembled WGS sequence"/>
</dbReference>
<feature type="domain" description="Lipocalin-like" evidence="1">
    <location>
        <begin position="40"/>
        <end position="107"/>
    </location>
</feature>
<evidence type="ECO:0000313" key="3">
    <source>
        <dbReference type="Proteomes" id="UP000315131"/>
    </source>
</evidence>
<dbReference type="RefSeq" id="WP_143409763.1">
    <property type="nucleotide sequence ID" value="NZ_VHSF01000001.1"/>
</dbReference>
<gene>
    <name evidence="2" type="ORF">FGM01_03585</name>
</gene>
<dbReference type="Pfam" id="PF13648">
    <property type="entry name" value="Lipocalin_4"/>
    <property type="match status" value="1"/>
</dbReference>
<sequence>MVRKIIYISLIASLMIYCSSDDSEELLITVDIEQGLLGEWHVESDCHRTHIWTFYDDGRFGYTFNNTTNIGSYSLSERNLTTRGFNDIGGGENNYTIMVLTQERLELDDKADFGIDYKLVRTCD</sequence>
<accession>A0A550I7N4</accession>
<evidence type="ECO:0000313" key="2">
    <source>
        <dbReference type="EMBL" id="TRO66984.1"/>
    </source>
</evidence>
<name>A0A550I7N4_9FLAO</name>
<keyword evidence="3" id="KW-1185">Reference proteome</keyword>
<proteinExistence type="predicted"/>
<dbReference type="InterPro" id="IPR024311">
    <property type="entry name" value="Lipocalin-like"/>
</dbReference>
<comment type="caution">
    <text evidence="2">The sequence shown here is derived from an EMBL/GenBank/DDBJ whole genome shotgun (WGS) entry which is preliminary data.</text>
</comment>
<dbReference type="EMBL" id="VHSF01000001">
    <property type="protein sequence ID" value="TRO66984.1"/>
    <property type="molecule type" value="Genomic_DNA"/>
</dbReference>
<dbReference type="OrthoDB" id="1448909at2"/>
<organism evidence="2 3">
    <name type="scientific">Christiangramia sabulilitoris</name>
    <dbReference type="NCBI Taxonomy" id="2583991"/>
    <lineage>
        <taxon>Bacteria</taxon>
        <taxon>Pseudomonadati</taxon>
        <taxon>Bacteroidota</taxon>
        <taxon>Flavobacteriia</taxon>
        <taxon>Flavobacteriales</taxon>
        <taxon>Flavobacteriaceae</taxon>
        <taxon>Christiangramia</taxon>
    </lineage>
</organism>
<evidence type="ECO:0000259" key="1">
    <source>
        <dbReference type="Pfam" id="PF13648"/>
    </source>
</evidence>
<reference evidence="2 3" key="1">
    <citation type="submission" date="2019-06" db="EMBL/GenBank/DDBJ databases">
        <title>Gramella sabulilitoris sp. nov., isolated from a marine sand.</title>
        <authorList>
            <person name="Yoon J.-H."/>
        </authorList>
    </citation>
    <scope>NUCLEOTIDE SEQUENCE [LARGE SCALE GENOMIC DNA]</scope>
    <source>
        <strain evidence="2 3">HSMS-1</strain>
    </source>
</reference>
<protein>
    <recommendedName>
        <fullName evidence="1">Lipocalin-like domain-containing protein</fullName>
    </recommendedName>
</protein>